<dbReference type="PANTHER" id="PTHR46395">
    <property type="entry name" value="ADP-RIBOSYLATION FACTOR GTPASE-ACTIVATING PROTEIN 1"/>
    <property type="match status" value="1"/>
</dbReference>
<name>A0AAN7TX53_9PEZI</name>
<dbReference type="PROSITE" id="PS50115">
    <property type="entry name" value="ARFGAP"/>
    <property type="match status" value="1"/>
</dbReference>
<gene>
    <name evidence="8" type="ORF">LTR62_002924</name>
</gene>
<dbReference type="GO" id="GO:0008270">
    <property type="term" value="F:zinc ion binding"/>
    <property type="evidence" value="ECO:0007669"/>
    <property type="project" value="UniProtKB-KW"/>
</dbReference>
<dbReference type="SUPFAM" id="SSF57863">
    <property type="entry name" value="ArfGap/RecO-like zinc finger"/>
    <property type="match status" value="1"/>
</dbReference>
<evidence type="ECO:0000256" key="2">
    <source>
        <dbReference type="ARBA" id="ARBA00022723"/>
    </source>
</evidence>
<protein>
    <recommendedName>
        <fullName evidence="7">Arf-GAP domain-containing protein</fullName>
    </recommendedName>
</protein>
<dbReference type="SMART" id="SM00105">
    <property type="entry name" value="ArfGap"/>
    <property type="match status" value="1"/>
</dbReference>
<dbReference type="FunFam" id="1.10.220.150:FF:000014">
    <property type="entry name" value="ADP-ribosylation factor GTPase-activating protein"/>
    <property type="match status" value="1"/>
</dbReference>
<feature type="compositionally biased region" description="Polar residues" evidence="6">
    <location>
        <begin position="224"/>
        <end position="238"/>
    </location>
</feature>
<keyword evidence="2" id="KW-0479">Metal-binding</keyword>
<evidence type="ECO:0000256" key="4">
    <source>
        <dbReference type="ARBA" id="ARBA00022833"/>
    </source>
</evidence>
<dbReference type="EMBL" id="JAVRRL010000002">
    <property type="protein sequence ID" value="KAK5118410.1"/>
    <property type="molecule type" value="Genomic_DNA"/>
</dbReference>
<evidence type="ECO:0000256" key="5">
    <source>
        <dbReference type="PROSITE-ProRule" id="PRU00288"/>
    </source>
</evidence>
<evidence type="ECO:0000256" key="1">
    <source>
        <dbReference type="ARBA" id="ARBA00022468"/>
    </source>
</evidence>
<proteinExistence type="predicted"/>
<evidence type="ECO:0000256" key="3">
    <source>
        <dbReference type="ARBA" id="ARBA00022771"/>
    </source>
</evidence>
<evidence type="ECO:0000313" key="8">
    <source>
        <dbReference type="EMBL" id="KAK5118410.1"/>
    </source>
</evidence>
<feature type="compositionally biased region" description="Low complexity" evidence="6">
    <location>
        <begin position="318"/>
        <end position="336"/>
    </location>
</feature>
<reference evidence="8" key="1">
    <citation type="submission" date="2023-08" db="EMBL/GenBank/DDBJ databases">
        <title>Black Yeasts Isolated from many extreme environments.</title>
        <authorList>
            <person name="Coleine C."/>
            <person name="Stajich J.E."/>
            <person name="Selbmann L."/>
        </authorList>
    </citation>
    <scope>NUCLEOTIDE SEQUENCE</scope>
    <source>
        <strain evidence="8">CCFEE 5401</strain>
    </source>
</reference>
<feature type="region of interest" description="Disordered" evidence="6">
    <location>
        <begin position="197"/>
        <end position="241"/>
    </location>
</feature>
<dbReference type="GO" id="GO:0032012">
    <property type="term" value="P:regulation of ARF protein signal transduction"/>
    <property type="evidence" value="ECO:0007669"/>
    <property type="project" value="TreeGrafter"/>
</dbReference>
<dbReference type="Pfam" id="PF01412">
    <property type="entry name" value="ArfGap"/>
    <property type="match status" value="1"/>
</dbReference>
<organism evidence="8 9">
    <name type="scientific">Meristemomyces frigidus</name>
    <dbReference type="NCBI Taxonomy" id="1508187"/>
    <lineage>
        <taxon>Eukaryota</taxon>
        <taxon>Fungi</taxon>
        <taxon>Dikarya</taxon>
        <taxon>Ascomycota</taxon>
        <taxon>Pezizomycotina</taxon>
        <taxon>Dothideomycetes</taxon>
        <taxon>Dothideomycetidae</taxon>
        <taxon>Mycosphaerellales</taxon>
        <taxon>Teratosphaeriaceae</taxon>
        <taxon>Meristemomyces</taxon>
    </lineage>
</organism>
<feature type="compositionally biased region" description="Low complexity" evidence="6">
    <location>
        <begin position="139"/>
        <end position="151"/>
    </location>
</feature>
<dbReference type="InterPro" id="IPR038508">
    <property type="entry name" value="ArfGAP_dom_sf"/>
</dbReference>
<evidence type="ECO:0000259" key="7">
    <source>
        <dbReference type="PROSITE" id="PS50115"/>
    </source>
</evidence>
<dbReference type="InterPro" id="IPR037278">
    <property type="entry name" value="ARFGAP/RecO"/>
</dbReference>
<evidence type="ECO:0000313" key="9">
    <source>
        <dbReference type="Proteomes" id="UP001310890"/>
    </source>
</evidence>
<evidence type="ECO:0000256" key="6">
    <source>
        <dbReference type="SAM" id="MobiDB-lite"/>
    </source>
</evidence>
<feature type="compositionally biased region" description="Gly residues" evidence="6">
    <location>
        <begin position="212"/>
        <end position="221"/>
    </location>
</feature>
<feature type="compositionally biased region" description="Gly residues" evidence="6">
    <location>
        <begin position="385"/>
        <end position="402"/>
    </location>
</feature>
<dbReference type="GO" id="GO:0030100">
    <property type="term" value="P:regulation of endocytosis"/>
    <property type="evidence" value="ECO:0007669"/>
    <property type="project" value="TreeGrafter"/>
</dbReference>
<dbReference type="Gene3D" id="1.10.220.150">
    <property type="entry name" value="Arf GTPase activating protein"/>
    <property type="match status" value="1"/>
</dbReference>
<feature type="domain" description="Arf-GAP" evidence="7">
    <location>
        <begin position="12"/>
        <end position="135"/>
    </location>
</feature>
<accession>A0AAN7TX53</accession>
<keyword evidence="4" id="KW-0862">Zinc</keyword>
<dbReference type="GO" id="GO:0000139">
    <property type="term" value="C:Golgi membrane"/>
    <property type="evidence" value="ECO:0007669"/>
    <property type="project" value="TreeGrafter"/>
</dbReference>
<dbReference type="Proteomes" id="UP001310890">
    <property type="component" value="Unassembled WGS sequence"/>
</dbReference>
<comment type="caution">
    <text evidence="8">The sequence shown here is derived from an EMBL/GenBank/DDBJ whole genome shotgun (WGS) entry which is preliminary data.</text>
</comment>
<sequence>MSKMWEVDPETRSKLQEIQKTNENNKCVDCGAPSPQWISPKFGIFFCLACSGIHRSLGVHISFVRSATMDALKAGEVKKMELGGNKPWKDFFNAHSSNKLVARDFEGCTISERYDSEAGEEWKERLSAKVEGRDFDPSAIAPKAKTIPKAATVEDAINTPTGSGRNTPLPRVTSPPQRNLPPGQKVQNEAYFARKGAENNSRPDNLAPNQGGKYGGFGSGGAEPSSNSGNQRSIPTTDDFQKDPMAALTKGFGWLSSTVSKQAATVHQNIIQPTVKSVQDGEFAAQAQRIAAQTASQLQQGTKGLGEQFNKFVDPEHSGAAAGSRGGRAAAAPAPAKQDFWDSFGQDPAGPPKEKKEFWDDFNAAAEEKMGSGKGGASIGTNAVKGGGSGGSGGGEGQGSKTGDGWKDW</sequence>
<dbReference type="CDD" id="cd08830">
    <property type="entry name" value="ArfGap_ArfGap1"/>
    <property type="match status" value="1"/>
</dbReference>
<dbReference type="InterPro" id="IPR001164">
    <property type="entry name" value="ArfGAP_dom"/>
</dbReference>
<feature type="region of interest" description="Disordered" evidence="6">
    <location>
        <begin position="137"/>
        <end position="184"/>
    </location>
</feature>
<dbReference type="PRINTS" id="PR00405">
    <property type="entry name" value="REVINTRACTNG"/>
</dbReference>
<feature type="region of interest" description="Disordered" evidence="6">
    <location>
        <begin position="315"/>
        <end position="409"/>
    </location>
</feature>
<dbReference type="AlphaFoldDB" id="A0AAN7TX53"/>
<dbReference type="PANTHER" id="PTHR46395:SF1">
    <property type="entry name" value="ADP-RIBOSYLATION FACTOR GTPASE-ACTIVATING PROTEIN 1"/>
    <property type="match status" value="1"/>
</dbReference>
<keyword evidence="1" id="KW-0343">GTPase activation</keyword>
<keyword evidence="3 5" id="KW-0863">Zinc-finger</keyword>
<dbReference type="GO" id="GO:0005096">
    <property type="term" value="F:GTPase activator activity"/>
    <property type="evidence" value="ECO:0007669"/>
    <property type="project" value="UniProtKB-KW"/>
</dbReference>